<keyword evidence="2" id="KW-1185">Reference proteome</keyword>
<name>A0ABV1BSS8_9FIRM</name>
<evidence type="ECO:0000313" key="1">
    <source>
        <dbReference type="EMBL" id="MEQ2378806.1"/>
    </source>
</evidence>
<gene>
    <name evidence="1" type="ORF">WMO14_02765</name>
</gene>
<organism evidence="1 2">
    <name type="scientific">[Lactobacillus] rogosae</name>
    <dbReference type="NCBI Taxonomy" id="706562"/>
    <lineage>
        <taxon>Bacteria</taxon>
        <taxon>Bacillati</taxon>
        <taxon>Bacillota</taxon>
        <taxon>Clostridia</taxon>
        <taxon>Lachnospirales</taxon>
        <taxon>Lachnospiraceae</taxon>
        <taxon>Lachnospira</taxon>
    </lineage>
</organism>
<sequence>MEKHMKECAKVFLRDQKKLFDEPVVYDLEEAEDFLEECFAQYCSNIKELRQIMDDEGMDVSELSDAELEEQLEVFKLDNNGGYFFVEA</sequence>
<dbReference type="EMBL" id="JBBMER010000002">
    <property type="protein sequence ID" value="MEQ2378806.1"/>
    <property type="molecule type" value="Genomic_DNA"/>
</dbReference>
<dbReference type="Proteomes" id="UP001442364">
    <property type="component" value="Unassembled WGS sequence"/>
</dbReference>
<dbReference type="RefSeq" id="WP_022502094.1">
    <property type="nucleotide sequence ID" value="NZ_DAWCMB010000381.1"/>
</dbReference>
<comment type="caution">
    <text evidence="1">The sequence shown here is derived from an EMBL/GenBank/DDBJ whole genome shotgun (WGS) entry which is preliminary data.</text>
</comment>
<accession>A0ABV1BSS8</accession>
<evidence type="ECO:0000313" key="2">
    <source>
        <dbReference type="Proteomes" id="UP001442364"/>
    </source>
</evidence>
<proteinExistence type="predicted"/>
<protein>
    <submittedName>
        <fullName evidence="1">Glyoxalase</fullName>
    </submittedName>
</protein>
<reference evidence="1 2" key="1">
    <citation type="submission" date="2024-03" db="EMBL/GenBank/DDBJ databases">
        <title>Human intestinal bacterial collection.</title>
        <authorList>
            <person name="Pauvert C."/>
            <person name="Hitch T.C.A."/>
            <person name="Clavel T."/>
        </authorList>
    </citation>
    <scope>NUCLEOTIDE SEQUENCE [LARGE SCALE GENOMIC DNA]</scope>
    <source>
        <strain evidence="1 2">CLA-AA-H255</strain>
    </source>
</reference>